<dbReference type="EMBL" id="JSVC01000017">
    <property type="protein sequence ID" value="KIC93757.1"/>
    <property type="molecule type" value="Genomic_DNA"/>
</dbReference>
<feature type="transmembrane region" description="Helical" evidence="5">
    <location>
        <begin position="48"/>
        <end position="72"/>
    </location>
</feature>
<feature type="transmembrane region" description="Helical" evidence="5">
    <location>
        <begin position="79"/>
        <end position="97"/>
    </location>
</feature>
<dbReference type="RefSeq" id="WP_039141379.1">
    <property type="nucleotide sequence ID" value="NZ_JSVC01000017.1"/>
</dbReference>
<evidence type="ECO:0000256" key="1">
    <source>
        <dbReference type="ARBA" id="ARBA00004141"/>
    </source>
</evidence>
<name>A0A0C1L160_9BACT</name>
<dbReference type="GO" id="GO:0030416">
    <property type="term" value="P:methylamine metabolic process"/>
    <property type="evidence" value="ECO:0007669"/>
    <property type="project" value="InterPro"/>
</dbReference>
<reference evidence="7 8" key="1">
    <citation type="submission" date="2014-11" db="EMBL/GenBank/DDBJ databases">
        <title>Genome sequence of Flavihumibacter solisilvae 3-3.</title>
        <authorList>
            <person name="Zhou G."/>
            <person name="Li M."/>
            <person name="Wang G."/>
        </authorList>
    </citation>
    <scope>NUCLEOTIDE SEQUENCE [LARGE SCALE GENOMIC DNA]</scope>
    <source>
        <strain evidence="7 8">3-3</strain>
    </source>
</reference>
<evidence type="ECO:0000256" key="2">
    <source>
        <dbReference type="ARBA" id="ARBA00022692"/>
    </source>
</evidence>
<keyword evidence="3 5" id="KW-1133">Transmembrane helix</keyword>
<sequence>MKTLLVACRWVVGLLFIFSGLVKANDPLGLSYKMQEFFEVWGWHALNDYTLAFSILMIAFEIIAGVAVIIGWQMRLFSWLLLGLIVFFTFLTGYALLSGKIKACGCFGDCIPLTPTHSFIKDLVLLGLILLLFANRNRMQTATASRTSILLLAASILFSFGFQWYVLRHLPVVDCLPYKKGKLISEQMKIPAGAIPDSSIITFVYNRQGQDVEFTADKFPDDFDDATYKFVKRYDKLIRKGNAEPPIKDFVLLSPGGSDTTQAILAQKGEQVWVFIRDLPGNETDDVKKVLSQLKAVSGNRNIPLYVITPVAEKVMTSLSADLSGTTVFRSDAVAVKTAARHDVTIYHISNGAVEDKWSLPDASGALRELSR</sequence>
<dbReference type="OrthoDB" id="648842at2"/>
<evidence type="ECO:0000256" key="3">
    <source>
        <dbReference type="ARBA" id="ARBA00022989"/>
    </source>
</evidence>
<dbReference type="InterPro" id="IPR009908">
    <property type="entry name" value="Methylamine_util_MauE"/>
</dbReference>
<keyword evidence="8" id="KW-1185">Reference proteome</keyword>
<dbReference type="STRING" id="1349421.OI18_15420"/>
<evidence type="ECO:0000256" key="4">
    <source>
        <dbReference type="ARBA" id="ARBA00023136"/>
    </source>
</evidence>
<protein>
    <submittedName>
        <fullName evidence="7">DoxX family protein</fullName>
    </submittedName>
</protein>
<feature type="transmembrane region" description="Helical" evidence="5">
    <location>
        <begin position="147"/>
        <end position="167"/>
    </location>
</feature>
<dbReference type="Pfam" id="PF07291">
    <property type="entry name" value="MauE"/>
    <property type="match status" value="1"/>
</dbReference>
<evidence type="ECO:0000256" key="5">
    <source>
        <dbReference type="SAM" id="Phobius"/>
    </source>
</evidence>
<gene>
    <name evidence="7" type="ORF">OI18_15420</name>
</gene>
<comment type="caution">
    <text evidence="7">The sequence shown here is derived from an EMBL/GenBank/DDBJ whole genome shotgun (WGS) entry which is preliminary data.</text>
</comment>
<keyword evidence="4 5" id="KW-0472">Membrane</keyword>
<feature type="transmembrane region" description="Helical" evidence="5">
    <location>
        <begin position="117"/>
        <end position="135"/>
    </location>
</feature>
<accession>A0A0C1L160</accession>
<dbReference type="GO" id="GO:0016020">
    <property type="term" value="C:membrane"/>
    <property type="evidence" value="ECO:0007669"/>
    <property type="project" value="UniProtKB-SubCell"/>
</dbReference>
<organism evidence="7 8">
    <name type="scientific">Flavihumibacter solisilvae</name>
    <dbReference type="NCBI Taxonomy" id="1349421"/>
    <lineage>
        <taxon>Bacteria</taxon>
        <taxon>Pseudomonadati</taxon>
        <taxon>Bacteroidota</taxon>
        <taxon>Chitinophagia</taxon>
        <taxon>Chitinophagales</taxon>
        <taxon>Chitinophagaceae</taxon>
        <taxon>Flavihumibacter</taxon>
    </lineage>
</organism>
<keyword evidence="2 5" id="KW-0812">Transmembrane</keyword>
<feature type="domain" description="Methylamine utilisation protein MauE" evidence="6">
    <location>
        <begin position="1"/>
        <end position="133"/>
    </location>
</feature>
<evidence type="ECO:0000313" key="7">
    <source>
        <dbReference type="EMBL" id="KIC93757.1"/>
    </source>
</evidence>
<evidence type="ECO:0000313" key="8">
    <source>
        <dbReference type="Proteomes" id="UP000031408"/>
    </source>
</evidence>
<dbReference type="AlphaFoldDB" id="A0A0C1L160"/>
<comment type="subcellular location">
    <subcellularLocation>
        <location evidence="1">Membrane</location>
        <topology evidence="1">Multi-pass membrane protein</topology>
    </subcellularLocation>
</comment>
<proteinExistence type="predicted"/>
<evidence type="ECO:0000259" key="6">
    <source>
        <dbReference type="Pfam" id="PF07291"/>
    </source>
</evidence>
<dbReference type="NCBIfam" id="NF045576">
    <property type="entry name" value="BT_3928_fam"/>
    <property type="match status" value="1"/>
</dbReference>
<dbReference type="Proteomes" id="UP000031408">
    <property type="component" value="Unassembled WGS sequence"/>
</dbReference>